<feature type="transmembrane region" description="Helical" evidence="6">
    <location>
        <begin position="284"/>
        <end position="304"/>
    </location>
</feature>
<organism evidence="7 8">
    <name type="scientific">Ureibacillus aquaedulcis</name>
    <dbReference type="NCBI Taxonomy" id="3058421"/>
    <lineage>
        <taxon>Bacteria</taxon>
        <taxon>Bacillati</taxon>
        <taxon>Bacillota</taxon>
        <taxon>Bacilli</taxon>
        <taxon>Bacillales</taxon>
        <taxon>Caryophanaceae</taxon>
        <taxon>Ureibacillus</taxon>
    </lineage>
</organism>
<feature type="transmembrane region" description="Helical" evidence="6">
    <location>
        <begin position="160"/>
        <end position="177"/>
    </location>
</feature>
<keyword evidence="5 6" id="KW-0472">Membrane</keyword>
<keyword evidence="8" id="KW-1185">Reference proteome</keyword>
<dbReference type="CDD" id="cd13124">
    <property type="entry name" value="MATE_SpoVB_like"/>
    <property type="match status" value="1"/>
</dbReference>
<gene>
    <name evidence="7" type="ORF">QYB95_01190</name>
</gene>
<feature type="transmembrane region" description="Helical" evidence="6">
    <location>
        <begin position="880"/>
        <end position="899"/>
    </location>
</feature>
<keyword evidence="2" id="KW-1003">Cell membrane</keyword>
<evidence type="ECO:0000256" key="1">
    <source>
        <dbReference type="ARBA" id="ARBA00004651"/>
    </source>
</evidence>
<evidence type="ECO:0000313" key="8">
    <source>
        <dbReference type="Proteomes" id="UP001172743"/>
    </source>
</evidence>
<dbReference type="InterPro" id="IPR024923">
    <property type="entry name" value="PG_synth_SpoVB"/>
</dbReference>
<feature type="transmembrane region" description="Helical" evidence="6">
    <location>
        <begin position="183"/>
        <end position="203"/>
    </location>
</feature>
<feature type="transmembrane region" description="Helical" evidence="6">
    <location>
        <begin position="478"/>
        <end position="498"/>
    </location>
</feature>
<dbReference type="EMBL" id="JAUHTQ010000001">
    <property type="protein sequence ID" value="MDN4492140.1"/>
    <property type="molecule type" value="Genomic_DNA"/>
</dbReference>
<dbReference type="Proteomes" id="UP001172743">
    <property type="component" value="Unassembled WGS sequence"/>
</dbReference>
<comment type="subcellular location">
    <subcellularLocation>
        <location evidence="1">Cell membrane</location>
        <topology evidence="1">Multi-pass membrane protein</topology>
    </subcellularLocation>
</comment>
<evidence type="ECO:0000256" key="2">
    <source>
        <dbReference type="ARBA" id="ARBA00022475"/>
    </source>
</evidence>
<feature type="transmembrane region" description="Helical" evidence="6">
    <location>
        <begin position="84"/>
        <end position="109"/>
    </location>
</feature>
<feature type="transmembrane region" description="Helical" evidence="6">
    <location>
        <begin position="413"/>
        <end position="434"/>
    </location>
</feature>
<feature type="transmembrane region" description="Helical" evidence="6">
    <location>
        <begin position="1092"/>
        <end position="1108"/>
    </location>
</feature>
<dbReference type="InterPro" id="IPR043748">
    <property type="entry name" value="DUF5693"/>
</dbReference>
<proteinExistence type="predicted"/>
<feature type="transmembrane region" description="Helical" evidence="6">
    <location>
        <begin position="40"/>
        <end position="63"/>
    </location>
</feature>
<keyword evidence="4 6" id="KW-1133">Transmembrane helix</keyword>
<dbReference type="PANTHER" id="PTHR30250:SF29">
    <property type="entry name" value="POLYSACCHARIDE BIOSYNTHESIS PROTEIN C-TERMINAL DOMAIN-CONTAINING PROTEIN"/>
    <property type="match status" value="1"/>
</dbReference>
<feature type="transmembrane region" description="Helical" evidence="6">
    <location>
        <begin position="961"/>
        <end position="980"/>
    </location>
</feature>
<name>A0ABT8GL60_9BACL</name>
<evidence type="ECO:0000256" key="6">
    <source>
        <dbReference type="SAM" id="Phobius"/>
    </source>
</evidence>
<evidence type="ECO:0000256" key="5">
    <source>
        <dbReference type="ARBA" id="ARBA00023136"/>
    </source>
</evidence>
<protein>
    <submittedName>
        <fullName evidence="7">DUF5693 family protein</fullName>
    </submittedName>
</protein>
<feature type="transmembrane region" description="Helical" evidence="6">
    <location>
        <begin position="1115"/>
        <end position="1134"/>
    </location>
</feature>
<feature type="transmembrane region" description="Helical" evidence="6">
    <location>
        <begin position="1000"/>
        <end position="1021"/>
    </location>
</feature>
<evidence type="ECO:0000256" key="3">
    <source>
        <dbReference type="ARBA" id="ARBA00022692"/>
    </source>
</evidence>
<evidence type="ECO:0000313" key="7">
    <source>
        <dbReference type="EMBL" id="MDN4492140.1"/>
    </source>
</evidence>
<comment type="caution">
    <text evidence="7">The sequence shown here is derived from an EMBL/GenBank/DDBJ whole genome shotgun (WGS) entry which is preliminary data.</text>
</comment>
<dbReference type="InterPro" id="IPR002797">
    <property type="entry name" value="Polysacc_synth"/>
</dbReference>
<feature type="transmembrane region" description="Helical" evidence="6">
    <location>
        <begin position="386"/>
        <end position="407"/>
    </location>
</feature>
<keyword evidence="3 6" id="KW-0812">Transmembrane</keyword>
<evidence type="ECO:0000256" key="4">
    <source>
        <dbReference type="ARBA" id="ARBA00022989"/>
    </source>
</evidence>
<reference evidence="7" key="1">
    <citation type="submission" date="2023-07" db="EMBL/GenBank/DDBJ databases">
        <title>Ureibacillus sp. isolated from freshwater well.</title>
        <authorList>
            <person name="Kirdat K."/>
            <person name="Bhatt A."/>
            <person name="Teware R."/>
            <person name="Bhavsar Y."/>
            <person name="Yadav A."/>
        </authorList>
    </citation>
    <scope>NUCLEOTIDE SEQUENCE</scope>
    <source>
        <strain evidence="7">BA0131</strain>
    </source>
</reference>
<feature type="transmembrane region" description="Helical" evidence="6">
    <location>
        <begin position="231"/>
        <end position="252"/>
    </location>
</feature>
<sequence length="1178" mass="130531">MSQSTFVKSTIILTIATLLSKVLGSIFRIPLQNIAGDEVLGIFTAVYPVYMVALYLSVAGIPLAISKLIAEAQQKNEQHKIKEIYFTASILTLCFGVLSFAVIMGFSGFIANALGGPEVKLTLIVVALTLLVAPYMAVYRGYFQGFGNMQPTAISQVIEQLVRVCLILLVSYILVAMDYSTEIVSGGVMIGSVIGALASLLYLRFQYTRSSVKVTSSQKVTMGQFKSWSKVILKISIPIAIGSVTMALFNFVDSFTVTYGLRSAGVSHDEITYQYGIYGRGLTLVQIATIFASSIILPLVPLITKKLAENDLGGTRAIIERTHRLTHLISWPAALGLLALTLPLNLALFTDLEGSTMLAIINLSSVFTSLTILGTGILQGMDSARAGAIIILCGVLLKVFANIFFIQSYGLDGAAFSTLLVYLVLFIVNTAFIYKKMRFSFINGSIVKIIFASLLMGAVIGLPTLWFDIANWSRLVALAYVVVAMILGGAIYFGVLWFTRAINNEDLKQLPIIGKRFNGKRPDGKPLDGKPSEMNERKNKLMIKQKWLWGILLLILIVSIPGVINRWQAESANDKYEVIIPYNEIATVVEESDLTLDEVLSTLADAGLTSVSIEPVSLEDLEEQNVLSVYEENELADSLLFTQYEGAVDTEEPGYYATVPEEPYYQDFITENLQTEEVTIAGKPFYFIPSSTDHFEVDMPFGYDQSIVDHLDAQGLMVVFRTTNMESDAAIAKIVQQLVELKDDNKLGLLGSGTEVIGFGHPDQDAWIQDLQQAGYSFYTIEGSQLKGEYNLARTFEYDMIRLHSIDVNKQTNLTVTESVDRTTRAVKERNIKSIFYHIKTKGDAEENLDEAVSYLTDVQDKMPAHFILGAPEHFEKISVPAWVTALVLLAGMIFMYLICELIKVNKLRILAVLFMALLTVAYFVLNKVLFLQAFALIIAVLTPIYAVIKSAKGSTRIRDIFVQYVKAIGISLIGIYIVIGLLNGNGFVTGYEVFRGVKLVYVIPIAGIVLFTFFQVYEISKNGLKGSLNTSVTLLNKEVKYWHVFLLMVVAAVGYFYIGRTGNSGSVSELELMFRQWLENLLYVRPRTKEFLIGFPFFVLALYVMGINKKWGTILLIPGVIGFLSIVNTFTHLHIPVSVSLLRTLYSSVLGFVIGLVFIVIFKIAAHYFTKAKTRWS</sequence>
<dbReference type="Pfam" id="PF18949">
    <property type="entry name" value="DUF5693"/>
    <property type="match status" value="1"/>
</dbReference>
<feature type="transmembrane region" description="Helical" evidence="6">
    <location>
        <begin position="547"/>
        <end position="564"/>
    </location>
</feature>
<feature type="transmembrane region" description="Helical" evidence="6">
    <location>
        <begin position="1042"/>
        <end position="1059"/>
    </location>
</feature>
<feature type="transmembrane region" description="Helical" evidence="6">
    <location>
        <begin position="325"/>
        <end position="349"/>
    </location>
</feature>
<feature type="transmembrane region" description="Helical" evidence="6">
    <location>
        <begin position="121"/>
        <end position="139"/>
    </location>
</feature>
<feature type="transmembrane region" description="Helical" evidence="6">
    <location>
        <begin position="908"/>
        <end position="925"/>
    </location>
</feature>
<feature type="transmembrane region" description="Helical" evidence="6">
    <location>
        <begin position="931"/>
        <end position="949"/>
    </location>
</feature>
<feature type="transmembrane region" description="Helical" evidence="6">
    <location>
        <begin position="355"/>
        <end position="374"/>
    </location>
</feature>
<accession>A0ABT8GL60</accession>
<dbReference type="Pfam" id="PF01943">
    <property type="entry name" value="Polysacc_synt"/>
    <property type="match status" value="1"/>
</dbReference>
<feature type="transmembrane region" description="Helical" evidence="6">
    <location>
        <begin position="1146"/>
        <end position="1167"/>
    </location>
</feature>
<dbReference type="InterPro" id="IPR050833">
    <property type="entry name" value="Poly_Biosynth_Transport"/>
</dbReference>
<feature type="transmembrane region" description="Helical" evidence="6">
    <location>
        <begin position="446"/>
        <end position="466"/>
    </location>
</feature>
<dbReference type="PANTHER" id="PTHR30250">
    <property type="entry name" value="PST FAMILY PREDICTED COLANIC ACID TRANSPORTER"/>
    <property type="match status" value="1"/>
</dbReference>